<sequence length="112" mass="12394">MQVCEDRAGMRRVARACEDLCEHAKGIASMRVCLVAAYTLPACDPIRLFASVCEHIKAFVDIWGLSRASTPPFRLFSLQDKIFLKKYLRRTGIVGNITELSDAGAKDNNTGC</sequence>
<keyword evidence="2" id="KW-1185">Reference proteome</keyword>
<reference evidence="2" key="1">
    <citation type="submission" date="2018-05" db="EMBL/GenBank/DDBJ databases">
        <title>Genome Sequencing of selected type strains of the family Eggerthellaceae.</title>
        <authorList>
            <person name="Danylec N."/>
            <person name="Stoll D.A."/>
            <person name="Doetsch A."/>
            <person name="Huch M."/>
        </authorList>
    </citation>
    <scope>NUCLEOTIDE SEQUENCE [LARGE SCALE GENOMIC DNA]</scope>
    <source>
        <strain evidence="2">DSM 17537</strain>
    </source>
</reference>
<name>A0A3N0AHM8_9ACTN</name>
<evidence type="ECO:0000313" key="1">
    <source>
        <dbReference type="EMBL" id="RNL21562.1"/>
    </source>
</evidence>
<dbReference type="AlphaFoldDB" id="A0A3N0AHM8"/>
<evidence type="ECO:0000313" key="2">
    <source>
        <dbReference type="Proteomes" id="UP000267368"/>
    </source>
</evidence>
<dbReference type="EMBL" id="QICB01000001">
    <property type="protein sequence ID" value="RNL21562.1"/>
    <property type="molecule type" value="Genomic_DNA"/>
</dbReference>
<organism evidence="1 2">
    <name type="scientific">Slackia faecicanis</name>
    <dbReference type="NCBI Taxonomy" id="255723"/>
    <lineage>
        <taxon>Bacteria</taxon>
        <taxon>Bacillati</taxon>
        <taxon>Actinomycetota</taxon>
        <taxon>Coriobacteriia</taxon>
        <taxon>Eggerthellales</taxon>
        <taxon>Eggerthellaceae</taxon>
        <taxon>Slackia</taxon>
    </lineage>
</organism>
<accession>A0A3N0AHM8</accession>
<comment type="caution">
    <text evidence="1">The sequence shown here is derived from an EMBL/GenBank/DDBJ whole genome shotgun (WGS) entry which is preliminary data.</text>
</comment>
<protein>
    <submittedName>
        <fullName evidence="1">Uncharacterized protein</fullName>
    </submittedName>
</protein>
<dbReference type="Proteomes" id="UP000267368">
    <property type="component" value="Unassembled WGS sequence"/>
</dbReference>
<gene>
    <name evidence="1" type="ORF">DMP07_01610</name>
</gene>
<proteinExistence type="predicted"/>